<dbReference type="AlphaFoldDB" id="A0A2T2WVZ9"/>
<protein>
    <submittedName>
        <fullName evidence="2">Uncharacterized protein</fullName>
    </submittedName>
</protein>
<reference evidence="2 3" key="1">
    <citation type="journal article" date="2014" name="BMC Genomics">
        <title>Comparison of environmental and isolate Sulfobacillus genomes reveals diverse carbon, sulfur, nitrogen, and hydrogen metabolisms.</title>
        <authorList>
            <person name="Justice N.B."/>
            <person name="Norman A."/>
            <person name="Brown C.T."/>
            <person name="Singh A."/>
            <person name="Thomas B.C."/>
            <person name="Banfield J.F."/>
        </authorList>
    </citation>
    <scope>NUCLEOTIDE SEQUENCE [LARGE SCALE GENOMIC DNA]</scope>
    <source>
        <strain evidence="2">AMDSBA1</strain>
    </source>
</reference>
<evidence type="ECO:0000313" key="3">
    <source>
        <dbReference type="Proteomes" id="UP000242699"/>
    </source>
</evidence>
<sequence length="66" mass="7250">MLMAFLPWAAVSKDAFNRYGVFVPVEEEPEPKEPVKTQVGIDRGLGEPVSLSTGKMCRNPLFPSQG</sequence>
<accession>A0A2T2WVZ9</accession>
<feature type="region of interest" description="Disordered" evidence="1">
    <location>
        <begin position="30"/>
        <end position="66"/>
    </location>
</feature>
<comment type="caution">
    <text evidence="2">The sequence shown here is derived from an EMBL/GenBank/DDBJ whole genome shotgun (WGS) entry which is preliminary data.</text>
</comment>
<gene>
    <name evidence="2" type="ORF">C7B43_13835</name>
</gene>
<dbReference type="EMBL" id="PXYT01000036">
    <property type="protein sequence ID" value="PSR26419.1"/>
    <property type="molecule type" value="Genomic_DNA"/>
</dbReference>
<name>A0A2T2WVZ9_9FIRM</name>
<evidence type="ECO:0000313" key="2">
    <source>
        <dbReference type="EMBL" id="PSR26419.1"/>
    </source>
</evidence>
<dbReference type="Proteomes" id="UP000242699">
    <property type="component" value="Unassembled WGS sequence"/>
</dbReference>
<proteinExistence type="predicted"/>
<organism evidence="2 3">
    <name type="scientific">Sulfobacillus benefaciens</name>
    <dbReference type="NCBI Taxonomy" id="453960"/>
    <lineage>
        <taxon>Bacteria</taxon>
        <taxon>Bacillati</taxon>
        <taxon>Bacillota</taxon>
        <taxon>Clostridia</taxon>
        <taxon>Eubacteriales</taxon>
        <taxon>Clostridiales Family XVII. Incertae Sedis</taxon>
        <taxon>Sulfobacillus</taxon>
    </lineage>
</organism>
<evidence type="ECO:0000256" key="1">
    <source>
        <dbReference type="SAM" id="MobiDB-lite"/>
    </source>
</evidence>